<reference evidence="1" key="1">
    <citation type="submission" date="2014-09" db="EMBL/GenBank/DDBJ databases">
        <authorList>
            <person name="Magalhaes I.L.F."/>
            <person name="Oliveira U."/>
            <person name="Santos F.R."/>
            <person name="Vidigal T.H.D.A."/>
            <person name="Brescovit A.D."/>
            <person name="Santos A.J."/>
        </authorList>
    </citation>
    <scope>NUCLEOTIDE SEQUENCE</scope>
    <source>
        <tissue evidence="1">Shoot tissue taken approximately 20 cm above the soil surface</tissue>
    </source>
</reference>
<reference evidence="1" key="2">
    <citation type="journal article" date="2015" name="Data Brief">
        <title>Shoot transcriptome of the giant reed, Arundo donax.</title>
        <authorList>
            <person name="Barrero R.A."/>
            <person name="Guerrero F.D."/>
            <person name="Moolhuijzen P."/>
            <person name="Goolsby J.A."/>
            <person name="Tidwell J."/>
            <person name="Bellgard S.E."/>
            <person name="Bellgard M.I."/>
        </authorList>
    </citation>
    <scope>NUCLEOTIDE SEQUENCE</scope>
    <source>
        <tissue evidence="1">Shoot tissue taken approximately 20 cm above the soil surface</tissue>
    </source>
</reference>
<accession>A0A0A9GIC9</accession>
<dbReference type="EMBL" id="GBRH01174747">
    <property type="protein sequence ID" value="JAE23149.1"/>
    <property type="molecule type" value="Transcribed_RNA"/>
</dbReference>
<proteinExistence type="predicted"/>
<sequence length="23" mass="2340">MAGKFPVNSVYSASTAVPRATNA</sequence>
<evidence type="ECO:0000313" key="1">
    <source>
        <dbReference type="EMBL" id="JAE23149.1"/>
    </source>
</evidence>
<name>A0A0A9GIC9_ARUDO</name>
<protein>
    <submittedName>
        <fullName evidence="1">Uncharacterized protein</fullName>
    </submittedName>
</protein>
<organism evidence="1">
    <name type="scientific">Arundo donax</name>
    <name type="common">Giant reed</name>
    <name type="synonym">Donax arundinaceus</name>
    <dbReference type="NCBI Taxonomy" id="35708"/>
    <lineage>
        <taxon>Eukaryota</taxon>
        <taxon>Viridiplantae</taxon>
        <taxon>Streptophyta</taxon>
        <taxon>Embryophyta</taxon>
        <taxon>Tracheophyta</taxon>
        <taxon>Spermatophyta</taxon>
        <taxon>Magnoliopsida</taxon>
        <taxon>Liliopsida</taxon>
        <taxon>Poales</taxon>
        <taxon>Poaceae</taxon>
        <taxon>PACMAD clade</taxon>
        <taxon>Arundinoideae</taxon>
        <taxon>Arundineae</taxon>
        <taxon>Arundo</taxon>
    </lineage>
</organism>
<dbReference type="AlphaFoldDB" id="A0A0A9GIC9"/>